<evidence type="ECO:0000313" key="2">
    <source>
        <dbReference type="EMBL" id="ORY82281.1"/>
    </source>
</evidence>
<accession>A0A1Y2FED6</accession>
<keyword evidence="3" id="KW-1185">Reference proteome</keyword>
<evidence type="ECO:0000259" key="1">
    <source>
        <dbReference type="Pfam" id="PF26235"/>
    </source>
</evidence>
<dbReference type="SUPFAM" id="SSF57889">
    <property type="entry name" value="Cysteine-rich domain"/>
    <property type="match status" value="2"/>
</dbReference>
<protein>
    <recommendedName>
        <fullName evidence="1">KKT2/KKT3 zinc finger domain-containing protein</fullName>
    </recommendedName>
</protein>
<dbReference type="InterPro" id="IPR046349">
    <property type="entry name" value="C1-like_sf"/>
</dbReference>
<evidence type="ECO:0000313" key="3">
    <source>
        <dbReference type="Proteomes" id="UP000193920"/>
    </source>
</evidence>
<sequence>MNDFNFNKNDNAIKSFLHHHPIVCVRVFLKTWTCDNCKKCYNDETPSYRCTLCDFDLCYNCAKNTITKGKIFKEMDKYYKNESYVLTDYSTISSLHRHPLEYIKRFLPNWYCDSCKKLFTNDTPTFRCTLCDFDLCYNCAEKTNITQNLNNQRNSNNNN</sequence>
<dbReference type="EMBL" id="MCOG01000009">
    <property type="protein sequence ID" value="ORY82281.1"/>
    <property type="molecule type" value="Genomic_DNA"/>
</dbReference>
<dbReference type="AlphaFoldDB" id="A0A1Y2FED6"/>
<proteinExistence type="predicted"/>
<comment type="caution">
    <text evidence="2">The sequence shown here is derived from an EMBL/GenBank/DDBJ whole genome shotgun (WGS) entry which is preliminary data.</text>
</comment>
<gene>
    <name evidence="2" type="ORF">LY90DRAFT_664132</name>
</gene>
<reference evidence="2 3" key="1">
    <citation type="submission" date="2016-08" db="EMBL/GenBank/DDBJ databases">
        <title>A Parts List for Fungal Cellulosomes Revealed by Comparative Genomics.</title>
        <authorList>
            <consortium name="DOE Joint Genome Institute"/>
            <person name="Haitjema C.H."/>
            <person name="Gilmore S.P."/>
            <person name="Henske J.K."/>
            <person name="Solomon K.V."/>
            <person name="De Groot R."/>
            <person name="Kuo A."/>
            <person name="Mondo S.J."/>
            <person name="Salamov A.A."/>
            <person name="Labutti K."/>
            <person name="Zhao Z."/>
            <person name="Chiniquy J."/>
            <person name="Barry K."/>
            <person name="Brewer H.M."/>
            <person name="Purvine S.O."/>
            <person name="Wright A.T."/>
            <person name="Boxma B."/>
            <person name="Van Alen T."/>
            <person name="Hackstein J.H."/>
            <person name="Baker S.E."/>
            <person name="Grigoriev I.V."/>
            <person name="O'Malley M.A."/>
        </authorList>
    </citation>
    <scope>NUCLEOTIDE SEQUENCE [LARGE SCALE GENOMIC DNA]</scope>
    <source>
        <strain evidence="2 3">G1</strain>
    </source>
</reference>
<feature type="domain" description="KKT2/KKT3 zinc finger" evidence="1">
    <location>
        <begin position="109"/>
        <end position="144"/>
    </location>
</feature>
<dbReference type="OrthoDB" id="2149863at2759"/>
<name>A0A1Y2FED6_9FUNG</name>
<organism evidence="2 3">
    <name type="scientific">Neocallimastix californiae</name>
    <dbReference type="NCBI Taxonomy" id="1754190"/>
    <lineage>
        <taxon>Eukaryota</taxon>
        <taxon>Fungi</taxon>
        <taxon>Fungi incertae sedis</taxon>
        <taxon>Chytridiomycota</taxon>
        <taxon>Chytridiomycota incertae sedis</taxon>
        <taxon>Neocallimastigomycetes</taxon>
        <taxon>Neocallimastigales</taxon>
        <taxon>Neocallimastigaceae</taxon>
        <taxon>Neocallimastix</taxon>
    </lineage>
</organism>
<dbReference type="Proteomes" id="UP000193920">
    <property type="component" value="Unassembled WGS sequence"/>
</dbReference>
<dbReference type="Pfam" id="PF26235">
    <property type="entry name" value="zf-KKT2_KKT3"/>
    <property type="match status" value="1"/>
</dbReference>
<dbReference type="InterPro" id="IPR058800">
    <property type="entry name" value="Znf-KKT2_KKT3"/>
</dbReference>